<dbReference type="CDD" id="cd10283">
    <property type="entry name" value="MnuA_DNase1-like"/>
    <property type="match status" value="1"/>
</dbReference>
<keyword evidence="4" id="KW-0255">Endonuclease</keyword>
<gene>
    <name evidence="4" type="ORF">CF168_12765</name>
</gene>
<evidence type="ECO:0000259" key="3">
    <source>
        <dbReference type="PROSITE" id="PS51841"/>
    </source>
</evidence>
<keyword evidence="5" id="KW-1185">Reference proteome</keyword>
<dbReference type="SUPFAM" id="SSF56219">
    <property type="entry name" value="DNase I-like"/>
    <property type="match status" value="1"/>
</dbReference>
<feature type="signal peptide" evidence="1">
    <location>
        <begin position="1"/>
        <end position="21"/>
    </location>
</feature>
<feature type="domain" description="PKD" evidence="2">
    <location>
        <begin position="785"/>
        <end position="872"/>
    </location>
</feature>
<dbReference type="Proteomes" id="UP000198367">
    <property type="component" value="Chromosome"/>
</dbReference>
<keyword evidence="1" id="KW-0732">Signal</keyword>
<evidence type="ECO:0000313" key="5">
    <source>
        <dbReference type="Proteomes" id="UP000198367"/>
    </source>
</evidence>
<feature type="domain" description="LTD" evidence="3">
    <location>
        <begin position="6"/>
        <end position="129"/>
    </location>
</feature>
<dbReference type="InterPro" id="IPR035986">
    <property type="entry name" value="PKD_dom_sf"/>
</dbReference>
<dbReference type="InterPro" id="IPR047971">
    <property type="entry name" value="ExeM-like"/>
</dbReference>
<dbReference type="PANTHER" id="PTHR42834">
    <property type="entry name" value="ENDONUCLEASE/EXONUCLEASE/PHOSPHATASE FAMILY PROTEIN (AFU_ORTHOLOGUE AFUA_3G09210)"/>
    <property type="match status" value="1"/>
</dbReference>
<dbReference type="InterPro" id="IPR022409">
    <property type="entry name" value="PKD/Chitinase_dom"/>
</dbReference>
<keyword evidence="4" id="KW-0269">Exonuclease</keyword>
<keyword evidence="4" id="KW-0378">Hydrolase</keyword>
<dbReference type="EMBL" id="CP022358">
    <property type="protein sequence ID" value="ASK69661.1"/>
    <property type="molecule type" value="Genomic_DNA"/>
</dbReference>
<dbReference type="Gene3D" id="3.60.10.10">
    <property type="entry name" value="Endonuclease/exonuclease/phosphatase"/>
    <property type="match status" value="1"/>
</dbReference>
<feature type="chain" id="PRO_5012081278" evidence="1">
    <location>
        <begin position="22"/>
        <end position="948"/>
    </location>
</feature>
<name>A0A220UNZ6_9GAMM</name>
<evidence type="ECO:0000259" key="2">
    <source>
        <dbReference type="PROSITE" id="PS50093"/>
    </source>
</evidence>
<dbReference type="Gene3D" id="2.60.40.10">
    <property type="entry name" value="Immunoglobulins"/>
    <property type="match status" value="2"/>
</dbReference>
<dbReference type="PROSITE" id="PS50093">
    <property type="entry name" value="PKD"/>
    <property type="match status" value="1"/>
</dbReference>
<reference evidence="4 5" key="1">
    <citation type="submission" date="2017-07" db="EMBL/GenBank/DDBJ databases">
        <title>Phenotypical and genomic characterization of a clinical isolate of Shewanella bicestrii sp. nov. producing an extended-spectrum beta-lactamase and a new oxacillinase variant.</title>
        <authorList>
            <person name="Jousset A.B."/>
            <person name="Bonnin R.A."/>
            <person name="Girlich D."/>
            <person name="Dabos L."/>
            <person name="Potron A."/>
            <person name="Dortet L."/>
            <person name="Glaser P."/>
            <person name="Naas T."/>
        </authorList>
    </citation>
    <scope>NUCLEOTIDE SEQUENCE [LARGE SCALE GENOMIC DNA]</scope>
    <source>
        <strain evidence="4 5">JAB-1</strain>
    </source>
</reference>
<dbReference type="SMART" id="SM00089">
    <property type="entry name" value="PKD"/>
    <property type="match status" value="1"/>
</dbReference>
<keyword evidence="4" id="KW-0540">Nuclease</keyword>
<dbReference type="InterPro" id="IPR000601">
    <property type="entry name" value="PKD_dom"/>
</dbReference>
<sequence length="948" mass="100729">MFNNKTLLALAISSVCGFAHAADNLIISEYVEGSSNNKAIELYNPTANTLDLSQYQLRFYFNGSTNVGTTIALNGTLAAGATYVVADNDASADILAVTNQQSSASFFNGDDAIVLTYQDQVIDSLGQVGVDPGTEWGSGDLSTQDNTLRRNPEQLIADTIIDDAVSFNTWLGFAKDDISDLGKFSAGTPTDPVEPPPSSLACGEASTPIHALQGSTNVSPLNGQTLVVEAIVVSNQEAGLKGIFVQMADNEADNDPQTSEGVFVYTGNAPTGYVAGDRVRLKAKVTEYQGLTELTTVADHKLCAAGQPLPAAAVVTLPVNSSDDFEPFEGMRVRFSQDLVVNEVYNLGRYGEISLGSSRHFIGTQVAAPGADALAVTAANLKDSILLDDGLTAQNPDPVIFPAPGLSASNTVRVGDKATSLTGVMHYGFNLYRIMPTEPVNFVAENPRPQSPVLAEGGNLKVASFNVLNYFNGDGQGGGFPTSRGANTLSEFERQKAKIVSAMVGISADVFGLMEIENDGFGANSAIADLVAGLNAAVGENRYAYVIPKVNGSNLSAIGTDAITVGLIYRSDKVSPQGDARILSSANSPLDDAGQPLFDDSKNRPMLTQAFALNGSDESVVVAVNHLKSKGSECAGDPDMNDGQGNCNITRTRAASAAGQWIAAQYPEQGVLLIGDLNSYAKEDPLSALANAGFSELFAKLEKANPYSYVFSGESGQLDHALANAALVDKVLDVTEWHINTDEPRVLDYNEEFKTAAQVQDLYASDAYRSSDHDPVVISLLLEAEKVAPEASFTQVVNGASVQLTSTSIDSDGQIVSTEWDFGDNTQAMGEAVSHTYAQTGDYLVTLTVTDNDGLSHSSSQMVSVVVENVKKPPVAQIQHINLWLVDMFISTSYDTDGVIKQHKWKFDNGSRASGPVVFRQARRGLHTVELTVKDNDKLTDTTSLTFR</sequence>
<dbReference type="NCBIfam" id="NF033681">
    <property type="entry name" value="ExeM_NucH_DNase"/>
    <property type="match status" value="1"/>
</dbReference>
<dbReference type="KEGG" id="sbj:CF168_12765"/>
<dbReference type="PROSITE" id="PS51841">
    <property type="entry name" value="LTD"/>
    <property type="match status" value="1"/>
</dbReference>
<dbReference type="InterPro" id="IPR013783">
    <property type="entry name" value="Ig-like_fold"/>
</dbReference>
<dbReference type="RefSeq" id="WP_089068045.1">
    <property type="nucleotide sequence ID" value="NZ_CP022358.1"/>
</dbReference>
<dbReference type="Pfam" id="PF18911">
    <property type="entry name" value="PKD_4"/>
    <property type="match status" value="1"/>
</dbReference>
<dbReference type="InterPro" id="IPR001322">
    <property type="entry name" value="Lamin_tail_dom"/>
</dbReference>
<protein>
    <submittedName>
        <fullName evidence="4">Endonuclease/exonuclease/phosphatase</fullName>
    </submittedName>
</protein>
<evidence type="ECO:0000313" key="4">
    <source>
        <dbReference type="EMBL" id="ASK69661.1"/>
    </source>
</evidence>
<dbReference type="FunFam" id="3.60.10.10:FF:000072">
    <property type="entry name" value="Extracellular nuclease"/>
    <property type="match status" value="1"/>
</dbReference>
<organism evidence="4 5">
    <name type="scientific">Shewanella bicestrii</name>
    <dbReference type="NCBI Taxonomy" id="2018305"/>
    <lineage>
        <taxon>Bacteria</taxon>
        <taxon>Pseudomonadati</taxon>
        <taxon>Pseudomonadota</taxon>
        <taxon>Gammaproteobacteria</taxon>
        <taxon>Alteromonadales</taxon>
        <taxon>Shewanellaceae</taxon>
        <taxon>Shewanella</taxon>
    </lineage>
</organism>
<dbReference type="InterPro" id="IPR036415">
    <property type="entry name" value="Lamin_tail_dom_sf"/>
</dbReference>
<dbReference type="Pfam" id="PF00932">
    <property type="entry name" value="LTD"/>
    <property type="match status" value="1"/>
</dbReference>
<dbReference type="CDD" id="cd00146">
    <property type="entry name" value="PKD"/>
    <property type="match status" value="1"/>
</dbReference>
<dbReference type="InterPro" id="IPR036691">
    <property type="entry name" value="Endo/exonu/phosph_ase_sf"/>
</dbReference>
<accession>A0A220UNZ6</accession>
<proteinExistence type="predicted"/>
<evidence type="ECO:0000256" key="1">
    <source>
        <dbReference type="SAM" id="SignalP"/>
    </source>
</evidence>
<dbReference type="SUPFAM" id="SSF49299">
    <property type="entry name" value="PKD domain"/>
    <property type="match status" value="2"/>
</dbReference>
<dbReference type="CDD" id="cd04486">
    <property type="entry name" value="YhcR_OBF_like"/>
    <property type="match status" value="1"/>
</dbReference>
<dbReference type="AlphaFoldDB" id="A0A220UNZ6"/>
<dbReference type="PANTHER" id="PTHR42834:SF1">
    <property type="entry name" value="ENDONUCLEASE_EXONUCLEASE_PHOSPHATASE FAMILY PROTEIN (AFU_ORTHOLOGUE AFUA_3G09210)"/>
    <property type="match status" value="1"/>
</dbReference>
<dbReference type="SUPFAM" id="SSF74853">
    <property type="entry name" value="Lamin A/C globular tail domain"/>
    <property type="match status" value="1"/>
</dbReference>
<dbReference type="GO" id="GO:0004527">
    <property type="term" value="F:exonuclease activity"/>
    <property type="evidence" value="ECO:0007669"/>
    <property type="project" value="UniProtKB-KW"/>
</dbReference>
<dbReference type="GO" id="GO:0004519">
    <property type="term" value="F:endonuclease activity"/>
    <property type="evidence" value="ECO:0007669"/>
    <property type="project" value="UniProtKB-KW"/>
</dbReference>